<keyword evidence="1" id="KW-1185">Reference proteome</keyword>
<reference evidence="2" key="1">
    <citation type="submission" date="2016-11" db="UniProtKB">
        <authorList>
            <consortium name="WormBaseParasite"/>
        </authorList>
    </citation>
    <scope>IDENTIFICATION</scope>
</reference>
<name>A0A1I7ZL54_9BILA</name>
<sequence>MVPRVGIMFGKGLQVVGTRSSPSMFLKNGHIPSSITPRGRHGITALDCILGTLFVFLSEVIVNGPRLHSLTSRSQ</sequence>
<dbReference type="WBParaSite" id="L893_g27526.t1">
    <property type="protein sequence ID" value="L893_g27526.t1"/>
    <property type="gene ID" value="L893_g27526"/>
</dbReference>
<proteinExistence type="predicted"/>
<organism evidence="1 2">
    <name type="scientific">Steinernema glaseri</name>
    <dbReference type="NCBI Taxonomy" id="37863"/>
    <lineage>
        <taxon>Eukaryota</taxon>
        <taxon>Metazoa</taxon>
        <taxon>Ecdysozoa</taxon>
        <taxon>Nematoda</taxon>
        <taxon>Chromadorea</taxon>
        <taxon>Rhabditida</taxon>
        <taxon>Tylenchina</taxon>
        <taxon>Panagrolaimomorpha</taxon>
        <taxon>Strongyloidoidea</taxon>
        <taxon>Steinernematidae</taxon>
        <taxon>Steinernema</taxon>
    </lineage>
</organism>
<protein>
    <submittedName>
        <fullName evidence="2">Uncharacterized protein</fullName>
    </submittedName>
</protein>
<dbReference type="Proteomes" id="UP000095287">
    <property type="component" value="Unplaced"/>
</dbReference>
<dbReference type="AlphaFoldDB" id="A0A1I7ZL54"/>
<evidence type="ECO:0000313" key="1">
    <source>
        <dbReference type="Proteomes" id="UP000095287"/>
    </source>
</evidence>
<evidence type="ECO:0000313" key="2">
    <source>
        <dbReference type="WBParaSite" id="L893_g27526.t1"/>
    </source>
</evidence>
<accession>A0A1I7ZL54</accession>